<dbReference type="InterPro" id="IPR048627">
    <property type="entry name" value="Sec10_HB"/>
</dbReference>
<dbReference type="EMBL" id="KV440987">
    <property type="protein sequence ID" value="OAD70776.1"/>
    <property type="molecule type" value="Genomic_DNA"/>
</dbReference>
<dbReference type="AlphaFoldDB" id="A0A167LN39"/>
<evidence type="ECO:0000256" key="4">
    <source>
        <dbReference type="ARBA" id="ARBA00023054"/>
    </source>
</evidence>
<accession>A0A167LN39</accession>
<dbReference type="GO" id="GO:0000145">
    <property type="term" value="C:exocyst"/>
    <property type="evidence" value="ECO:0007669"/>
    <property type="project" value="TreeGrafter"/>
</dbReference>
<dbReference type="STRING" id="763407.A0A167LN39"/>
<keyword evidence="4" id="KW-0175">Coiled coil</keyword>
<dbReference type="InterPro" id="IPR009976">
    <property type="entry name" value="Sec10-like"/>
</dbReference>
<comment type="similarity">
    <text evidence="1">Belongs to the SEC10 family.</text>
</comment>
<sequence>MLYNLSSGTQHLLTIENFKGNVSTNAFIELISQGIIDDLDEKEQKAAFDPKPFIRTFENVLDELSVLRTHVQEQCDELESSVQVAELQYRKSVVDLHGSFDEVYRSYDNLESRIGEVGKTAIRIGEQLESIDKQRSRASESRDIIEYYMEFQEDSSERLDSLRYHGGDEGQVKAAIIARRLSAVAKEVDANDEAKASIEKFCESFEKEILEEFDMAYKDGDPRIMGHCAKVLFEFNGGASCIQTYVNQHEFFMSNMKIEEMEELRYSEDHSTLSDPNVPPPEVDTSLVKLYDDIRITVRREAEIISNVFPQPATVMQVFLQRIFEQSIQDHVERLLMKAERMSNLAYLRMLASTHAETKRLIENLKFYCDKEASFVNSVDANGLVASISLDQTLDRCMADLFVPYTEGERYLTRERLTLNELFGSIVAEFLSYMQQRKKTSLRNQSVLTRTLNQISASTSSGLSPIPPVPMGSDINGSASPTNPFERSSEPRRAISNLVKVDDNGFCLISNETILRALSIHAEAIVRCVELSDTQDLPSSIKKLYGLLVDFMDVKYLDIVLDDVIEELGNTKVEPEMTCFPVIKTTTHMIQLLQEHFQTAVVPLVACSPAVHKEILINKNSFMSLLEHKVNTLLQKIIDSASFWLGEILARQKKNDFRPKDEEVVMMSMGTLPCLQSVEFITRIYKASCKTLQGKNLEMFLMIIGNGFHAQLLDHFKKYFVTPTGGLLVTKDIAKYQEVIRMFKIPSLDDRFEVLRQIGNMFLVKPEILRSILSEGYLARLDPSALYPYLEKRVDFKSAKLDRLLGISVDENGAVTKATGDTGGKTQRRSLFVSDNVVLKEMMKNYNNNREFLSAFNLA</sequence>
<dbReference type="GeneID" id="28989995"/>
<dbReference type="Pfam" id="PF20667">
    <property type="entry name" value="Sec10_N"/>
    <property type="match status" value="1"/>
</dbReference>
<dbReference type="Proteomes" id="UP000077315">
    <property type="component" value="Unassembled WGS sequence"/>
</dbReference>
<dbReference type="InterPro" id="IPR048625">
    <property type="entry name" value="Sec10_N"/>
</dbReference>
<protein>
    <submittedName>
        <fullName evidence="8">Uncharacterized protein</fullName>
    </submittedName>
</protein>
<keyword evidence="2" id="KW-0813">Transport</keyword>
<dbReference type="InParanoid" id="A0A167LN39"/>
<reference evidence="9" key="1">
    <citation type="submission" date="2015-06" db="EMBL/GenBank/DDBJ databases">
        <title>Expansion of signal transduction pathways in fungi by whole-genome duplication.</title>
        <authorList>
            <consortium name="DOE Joint Genome Institute"/>
            <person name="Corrochano L.M."/>
            <person name="Kuo A."/>
            <person name="Marcet-Houben M."/>
            <person name="Polaino S."/>
            <person name="Salamov A."/>
            <person name="Villalobos J.M."/>
            <person name="Alvarez M.I."/>
            <person name="Avalos J."/>
            <person name="Benito E.P."/>
            <person name="Benoit I."/>
            <person name="Burger G."/>
            <person name="Camino L.P."/>
            <person name="Canovas D."/>
            <person name="Cerda-Olmedo E."/>
            <person name="Cheng J.-F."/>
            <person name="Dominguez A."/>
            <person name="Elias M."/>
            <person name="Eslava A.P."/>
            <person name="Glaser F."/>
            <person name="Grimwood J."/>
            <person name="Gutierrez G."/>
            <person name="Heitman J."/>
            <person name="Henrissat B."/>
            <person name="Iturriaga E.A."/>
            <person name="Lang B.F."/>
            <person name="Lavin J.L."/>
            <person name="Lee S."/>
            <person name="Li W."/>
            <person name="Lindquist E."/>
            <person name="Lopez-Garcia S."/>
            <person name="Luque E.M."/>
            <person name="Marcos A.T."/>
            <person name="Martin J."/>
            <person name="McCluskey K."/>
            <person name="Medina H.R."/>
            <person name="Miralles-Duran A."/>
            <person name="Miyazaki A."/>
            <person name="Munoz-Torres E."/>
            <person name="Oguiza J.A."/>
            <person name="Ohm R."/>
            <person name="Olmedo M."/>
            <person name="Orejas M."/>
            <person name="Ortiz-Castellanos L."/>
            <person name="Pisabarro A.G."/>
            <person name="Rodriguez-Romero J."/>
            <person name="Ruiz-Herrera J."/>
            <person name="Ruiz-Vazquez R."/>
            <person name="Sanz C."/>
            <person name="Schackwitz W."/>
            <person name="Schmutz J."/>
            <person name="Shahriari M."/>
            <person name="Shelest E."/>
            <person name="Silva-Franco F."/>
            <person name="Soanes D."/>
            <person name="Syed K."/>
            <person name="Tagua V.G."/>
            <person name="Talbot N.J."/>
            <person name="Thon M."/>
            <person name="De vries R.P."/>
            <person name="Wiebenga A."/>
            <person name="Yadav J.S."/>
            <person name="Braun E.L."/>
            <person name="Baker S."/>
            <person name="Garre V."/>
            <person name="Horwitz B."/>
            <person name="Torres-Martinez S."/>
            <person name="Idnurm A."/>
            <person name="Herrera-Estrella A."/>
            <person name="Gabaldon T."/>
            <person name="Grigoriev I.V."/>
        </authorList>
    </citation>
    <scope>NUCLEOTIDE SEQUENCE [LARGE SCALE GENOMIC DNA]</scope>
    <source>
        <strain evidence="9">NRRL 1555(-)</strain>
    </source>
</reference>
<dbReference type="OrthoDB" id="125856at2759"/>
<name>A0A167LN39_PHYB8</name>
<organism evidence="8 9">
    <name type="scientific">Phycomyces blakesleeanus (strain ATCC 8743b / DSM 1359 / FGSC 10004 / NBRC 33097 / NRRL 1555)</name>
    <dbReference type="NCBI Taxonomy" id="763407"/>
    <lineage>
        <taxon>Eukaryota</taxon>
        <taxon>Fungi</taxon>
        <taxon>Fungi incertae sedis</taxon>
        <taxon>Mucoromycota</taxon>
        <taxon>Mucoromycotina</taxon>
        <taxon>Mucoromycetes</taxon>
        <taxon>Mucorales</taxon>
        <taxon>Phycomycetaceae</taxon>
        <taxon>Phycomyces</taxon>
    </lineage>
</organism>
<dbReference type="RefSeq" id="XP_018288816.1">
    <property type="nucleotide sequence ID" value="XM_018429089.1"/>
</dbReference>
<evidence type="ECO:0000259" key="7">
    <source>
        <dbReference type="Pfam" id="PF20667"/>
    </source>
</evidence>
<dbReference type="Pfam" id="PF07393">
    <property type="entry name" value="Sec10_HB"/>
    <property type="match status" value="1"/>
</dbReference>
<evidence type="ECO:0000313" key="8">
    <source>
        <dbReference type="EMBL" id="OAD70776.1"/>
    </source>
</evidence>
<dbReference type="PANTHER" id="PTHR12100">
    <property type="entry name" value="SEC10"/>
    <property type="match status" value="1"/>
</dbReference>
<evidence type="ECO:0000313" key="9">
    <source>
        <dbReference type="Proteomes" id="UP000077315"/>
    </source>
</evidence>
<feature type="non-terminal residue" evidence="8">
    <location>
        <position position="1"/>
    </location>
</feature>
<feature type="compositionally biased region" description="Polar residues" evidence="5">
    <location>
        <begin position="475"/>
        <end position="486"/>
    </location>
</feature>
<dbReference type="FunCoup" id="A0A167LN39">
    <property type="interactions" value="594"/>
</dbReference>
<evidence type="ECO:0000256" key="1">
    <source>
        <dbReference type="ARBA" id="ARBA00006572"/>
    </source>
</evidence>
<proteinExistence type="inferred from homology"/>
<evidence type="ECO:0000256" key="2">
    <source>
        <dbReference type="ARBA" id="ARBA00022448"/>
    </source>
</evidence>
<dbReference type="GO" id="GO:0006893">
    <property type="term" value="P:Golgi to plasma membrane transport"/>
    <property type="evidence" value="ECO:0007669"/>
    <property type="project" value="TreeGrafter"/>
</dbReference>
<evidence type="ECO:0000256" key="5">
    <source>
        <dbReference type="SAM" id="MobiDB-lite"/>
    </source>
</evidence>
<dbReference type="VEuPathDB" id="FungiDB:PHYBLDRAFT_126230"/>
<keyword evidence="3" id="KW-0268">Exocytosis</keyword>
<feature type="domain" description="Exocyst complex component Sec10-like alpha-helical bundle" evidence="6">
    <location>
        <begin position="173"/>
        <end position="803"/>
    </location>
</feature>
<dbReference type="PANTHER" id="PTHR12100:SF0">
    <property type="entry name" value="EXOCYST COMPLEX COMPONENT 5"/>
    <property type="match status" value="1"/>
</dbReference>
<dbReference type="GO" id="GO:0006887">
    <property type="term" value="P:exocytosis"/>
    <property type="evidence" value="ECO:0007669"/>
    <property type="project" value="UniProtKB-KW"/>
</dbReference>
<evidence type="ECO:0000259" key="6">
    <source>
        <dbReference type="Pfam" id="PF07393"/>
    </source>
</evidence>
<feature type="domain" description="Exocyst complex component Sec10 N-terminal" evidence="7">
    <location>
        <begin position="50"/>
        <end position="162"/>
    </location>
</feature>
<evidence type="ECO:0000256" key="3">
    <source>
        <dbReference type="ARBA" id="ARBA00022483"/>
    </source>
</evidence>
<feature type="region of interest" description="Disordered" evidence="5">
    <location>
        <begin position="458"/>
        <end position="489"/>
    </location>
</feature>
<keyword evidence="9" id="KW-1185">Reference proteome</keyword>
<gene>
    <name evidence="8" type="ORF">PHYBLDRAFT_126230</name>
</gene>